<evidence type="ECO:0000313" key="3">
    <source>
        <dbReference type="EMBL" id="AXR06933.1"/>
    </source>
</evidence>
<dbReference type="OrthoDB" id="9804286at2"/>
<dbReference type="Pfam" id="PF00899">
    <property type="entry name" value="ThiF"/>
    <property type="match status" value="1"/>
</dbReference>
<feature type="domain" description="THIF-type NAD/FAD binding fold" evidence="2">
    <location>
        <begin position="13"/>
        <end position="247"/>
    </location>
</feature>
<dbReference type="RefSeq" id="WP_117317079.1">
    <property type="nucleotide sequence ID" value="NZ_CP031769.1"/>
</dbReference>
<dbReference type="GO" id="GO:0008146">
    <property type="term" value="F:sulfotransferase activity"/>
    <property type="evidence" value="ECO:0007669"/>
    <property type="project" value="TreeGrafter"/>
</dbReference>
<protein>
    <submittedName>
        <fullName evidence="3">Molybdopterin-synthase adenylyltransferase MoeB</fullName>
    </submittedName>
</protein>
<proteinExistence type="inferred from homology"/>
<dbReference type="SUPFAM" id="SSF69572">
    <property type="entry name" value="Activating enzymes of the ubiquitin-like proteins"/>
    <property type="match status" value="1"/>
</dbReference>
<dbReference type="GO" id="GO:0016779">
    <property type="term" value="F:nucleotidyltransferase activity"/>
    <property type="evidence" value="ECO:0007669"/>
    <property type="project" value="UniProtKB-KW"/>
</dbReference>
<evidence type="ECO:0000259" key="2">
    <source>
        <dbReference type="Pfam" id="PF00899"/>
    </source>
</evidence>
<name>A0A346NN26_9ALTE</name>
<reference evidence="3 4" key="1">
    <citation type="submission" date="2018-08" db="EMBL/GenBank/DDBJ databases">
        <title>Salinimonas sediminis sp. nov., a piezophilic bacterium isolated from a deep-sea sediment sample from the New Britain Trench.</title>
        <authorList>
            <person name="Cao J."/>
        </authorList>
    </citation>
    <scope>NUCLEOTIDE SEQUENCE [LARGE SCALE GENOMIC DNA]</scope>
    <source>
        <strain evidence="3 4">N102</strain>
    </source>
</reference>
<evidence type="ECO:0000313" key="4">
    <source>
        <dbReference type="Proteomes" id="UP000262073"/>
    </source>
</evidence>
<dbReference type="Gene3D" id="3.40.50.720">
    <property type="entry name" value="NAD(P)-binding Rossmann-like Domain"/>
    <property type="match status" value="1"/>
</dbReference>
<dbReference type="AlphaFoldDB" id="A0A346NN26"/>
<dbReference type="CDD" id="cd00757">
    <property type="entry name" value="ThiF_MoeB_HesA_family"/>
    <property type="match status" value="1"/>
</dbReference>
<dbReference type="GO" id="GO:0004792">
    <property type="term" value="F:thiosulfate-cyanide sulfurtransferase activity"/>
    <property type="evidence" value="ECO:0007669"/>
    <property type="project" value="TreeGrafter"/>
</dbReference>
<dbReference type="GO" id="GO:0008641">
    <property type="term" value="F:ubiquitin-like modifier activating enzyme activity"/>
    <property type="evidence" value="ECO:0007669"/>
    <property type="project" value="InterPro"/>
</dbReference>
<organism evidence="3 4">
    <name type="scientific">Salinimonas sediminis</name>
    <dbReference type="NCBI Taxonomy" id="2303538"/>
    <lineage>
        <taxon>Bacteria</taxon>
        <taxon>Pseudomonadati</taxon>
        <taxon>Pseudomonadota</taxon>
        <taxon>Gammaproteobacteria</taxon>
        <taxon>Alteromonadales</taxon>
        <taxon>Alteromonadaceae</taxon>
        <taxon>Alteromonas/Salinimonas group</taxon>
        <taxon>Salinimonas</taxon>
    </lineage>
</organism>
<dbReference type="KEGG" id="salm:D0Y50_11565"/>
<keyword evidence="3" id="KW-0548">Nucleotidyltransferase</keyword>
<sequence length="250" mass="26572">MLKRLNTAQAMRYNRQIVLPQIDLEGQEHLLNSRILLIGMGGLGCNAAQSLAAAGAGSLTLVDDDVVSVTNLPRQILYREADAGQLKVTAAKQALQQHNPACNIETISTRQQPDALALLTAHHDVVLDCTDNKASRQAINAACHATSTPLISGAAIRFEGQLFMTDYQSGSPCYGCMARLFDEPELSCTEAGILAPVVAIIGLQQALAAMQLIAEFGQAPIGTLTLFDGLTGQWQRFAVPKSAQCPVCSG</sequence>
<dbReference type="InterPro" id="IPR045886">
    <property type="entry name" value="ThiF/MoeB/HesA"/>
</dbReference>
<dbReference type="InterPro" id="IPR000594">
    <property type="entry name" value="ThiF_NAD_FAD-bd"/>
</dbReference>
<dbReference type="PANTHER" id="PTHR10953:SF102">
    <property type="entry name" value="ADENYLYLTRANSFERASE AND SULFURTRANSFERASE MOCS3"/>
    <property type="match status" value="1"/>
</dbReference>
<keyword evidence="3" id="KW-0808">Transferase</keyword>
<accession>A0A346NN26</accession>
<keyword evidence="4" id="KW-1185">Reference proteome</keyword>
<dbReference type="FunFam" id="3.40.50.720:FF:000080">
    <property type="entry name" value="Thiazole biosynthesis adenylyltransferase ThiF"/>
    <property type="match status" value="1"/>
</dbReference>
<dbReference type="InterPro" id="IPR035985">
    <property type="entry name" value="Ubiquitin-activating_enz"/>
</dbReference>
<gene>
    <name evidence="3" type="primary">moeB</name>
    <name evidence="3" type="ORF">D0Y50_11565</name>
</gene>
<evidence type="ECO:0000256" key="1">
    <source>
        <dbReference type="ARBA" id="ARBA00009919"/>
    </source>
</evidence>
<dbReference type="Proteomes" id="UP000262073">
    <property type="component" value="Chromosome"/>
</dbReference>
<dbReference type="EMBL" id="CP031769">
    <property type="protein sequence ID" value="AXR06933.1"/>
    <property type="molecule type" value="Genomic_DNA"/>
</dbReference>
<comment type="similarity">
    <text evidence="1">Belongs to the HesA/MoeB/ThiF family.</text>
</comment>
<dbReference type="GO" id="GO:0005829">
    <property type="term" value="C:cytosol"/>
    <property type="evidence" value="ECO:0007669"/>
    <property type="project" value="TreeGrafter"/>
</dbReference>
<dbReference type="NCBIfam" id="NF004281">
    <property type="entry name" value="PRK05690.1"/>
    <property type="match status" value="1"/>
</dbReference>
<dbReference type="PANTHER" id="PTHR10953">
    <property type="entry name" value="UBIQUITIN-ACTIVATING ENZYME E1"/>
    <property type="match status" value="1"/>
</dbReference>